<keyword evidence="16" id="KW-1185">Reference proteome</keyword>
<comment type="subcellular location">
    <subcellularLocation>
        <location evidence="1">Cytoplasm</location>
        <location evidence="1">Cytoskeleton</location>
        <location evidence="1">Microtubule organizing center</location>
        <location evidence="1">Centrosome</location>
    </subcellularLocation>
    <subcellularLocation>
        <location evidence="2">Cytoplasm</location>
        <location evidence="2">Cytoskeleton</location>
        <location evidence="2">Stress fiber</location>
    </subcellularLocation>
    <subcellularLocation>
        <location evidence="3">Cytoplasm</location>
        <location evidence="3">Myofibril</location>
    </subcellularLocation>
</comment>
<accession>A0A1E4STI4</accession>
<organism evidence="15 16">
    <name type="scientific">[Candida] arabinofermentans NRRL YB-2248</name>
    <dbReference type="NCBI Taxonomy" id="983967"/>
    <lineage>
        <taxon>Eukaryota</taxon>
        <taxon>Fungi</taxon>
        <taxon>Dikarya</taxon>
        <taxon>Ascomycota</taxon>
        <taxon>Saccharomycotina</taxon>
        <taxon>Pichiomycetes</taxon>
        <taxon>Pichiales</taxon>
        <taxon>Pichiaceae</taxon>
        <taxon>Ogataea</taxon>
        <taxon>Ogataea/Candida clade</taxon>
    </lineage>
</organism>
<dbReference type="GO" id="GO:0005869">
    <property type="term" value="C:dynactin complex"/>
    <property type="evidence" value="ECO:0007669"/>
    <property type="project" value="InterPro"/>
</dbReference>
<dbReference type="PANTHER" id="PTHR13034">
    <property type="entry name" value="DYNACTIN P62 SUBUNIT"/>
    <property type="match status" value="1"/>
</dbReference>
<name>A0A1E4STI4_9ASCO</name>
<evidence type="ECO:0000256" key="12">
    <source>
        <dbReference type="ARBA" id="ARBA00034864"/>
    </source>
</evidence>
<dbReference type="PANTHER" id="PTHR13034:SF2">
    <property type="entry name" value="DYNACTIN SUBUNIT 4"/>
    <property type="match status" value="1"/>
</dbReference>
<evidence type="ECO:0000256" key="5">
    <source>
        <dbReference type="ARBA" id="ARBA00022499"/>
    </source>
</evidence>
<evidence type="ECO:0000256" key="9">
    <source>
        <dbReference type="ARBA" id="ARBA00023054"/>
    </source>
</evidence>
<dbReference type="STRING" id="983967.A0A1E4STI4"/>
<comment type="subunit">
    <text evidence="13">Subunit of dynactin, a multiprotein complex part of a tripartite complex with dynein and a adapter, such as BICDL1, BICD2 or HOOK3. The dynactin complex is built around ACTR1A/ACTB filament and consists of an actin-related filament composed of a shoulder domain, a pointed end and a barbed end. Its length is defined by its flexible shoulder domain. The soulder is composed of 2 DCTN1 subunits, 4 DCTN2 and 2 DCTN3. The 4 DCNT2 (via N-terminus) bind the ACTR1A filament and act as molecular rulers to determine the length. The pointed end is important for binding dynein-dynactin cargo adapters. Consists of 4 subunits: ACTR10, DCNT4, DCTN5 and DCTN6. The barbed end is composed of a CAPZA1:CAPZB heterodimers, which binds ACTR1A/ACTB filament and dynactin and stabilizes dynactin. Interacts with ATP7B, but not ATP7A, in a copper-dependent manner. Interacts with ANK2; this interaction is required for localization at costameres. Interacts with N4BP2L1.</text>
</comment>
<comment type="similarity">
    <text evidence="11">Belongs to the dynactin subunit 4 family.</text>
</comment>
<evidence type="ECO:0000313" key="15">
    <source>
        <dbReference type="EMBL" id="ODV82747.1"/>
    </source>
</evidence>
<keyword evidence="10" id="KW-0206">Cytoskeleton</keyword>
<keyword evidence="4" id="KW-0963">Cytoplasm</keyword>
<evidence type="ECO:0000256" key="7">
    <source>
        <dbReference type="ARBA" id="ARBA00022843"/>
    </source>
</evidence>
<keyword evidence="5" id="KW-1017">Isopeptide bond</keyword>
<dbReference type="EMBL" id="KV453875">
    <property type="protein sequence ID" value="ODV82747.1"/>
    <property type="molecule type" value="Genomic_DNA"/>
</dbReference>
<proteinExistence type="inferred from homology"/>
<keyword evidence="7" id="KW-0832">Ubl conjugation</keyword>
<dbReference type="GO" id="GO:0001725">
    <property type="term" value="C:stress fiber"/>
    <property type="evidence" value="ECO:0007669"/>
    <property type="project" value="UniProtKB-SubCell"/>
</dbReference>
<evidence type="ECO:0000256" key="2">
    <source>
        <dbReference type="ARBA" id="ARBA00004529"/>
    </source>
</evidence>
<reference evidence="16" key="1">
    <citation type="submission" date="2016-04" db="EMBL/GenBank/DDBJ databases">
        <title>Comparative genomics of biotechnologically important yeasts.</title>
        <authorList>
            <consortium name="DOE Joint Genome Institute"/>
            <person name="Riley R."/>
            <person name="Haridas S."/>
            <person name="Wolfe K.H."/>
            <person name="Lopes M.R."/>
            <person name="Hittinger C.T."/>
            <person name="Goker M."/>
            <person name="Salamov A."/>
            <person name="Wisecaver J."/>
            <person name="Long T.M."/>
            <person name="Aerts A.L."/>
            <person name="Barry K."/>
            <person name="Choi C."/>
            <person name="Clum A."/>
            <person name="Coughlan A.Y."/>
            <person name="Deshpande S."/>
            <person name="Douglass A.P."/>
            <person name="Hanson S.J."/>
            <person name="Klenk H.-P."/>
            <person name="Labutti K."/>
            <person name="Lapidus A."/>
            <person name="Lindquist E."/>
            <person name="Lipzen A."/>
            <person name="Meier-Kolthoff J.P."/>
            <person name="Ohm R.A."/>
            <person name="Otillar R.P."/>
            <person name="Pangilinan J."/>
            <person name="Peng Y."/>
            <person name="Rokas A."/>
            <person name="Rosa C.A."/>
            <person name="Scheuner C."/>
            <person name="Sibirny A.A."/>
            <person name="Slot J.C."/>
            <person name="Stielow J.B."/>
            <person name="Sun H."/>
            <person name="Kurtzman C.P."/>
            <person name="Blackwell M."/>
            <person name="Grigoriev I.V."/>
            <person name="Jeffries T.W."/>
        </authorList>
    </citation>
    <scope>NUCLEOTIDE SEQUENCE [LARGE SCALE GENOMIC DNA]</scope>
    <source>
        <strain evidence="16">NRRL YB-2248</strain>
    </source>
</reference>
<evidence type="ECO:0000256" key="6">
    <source>
        <dbReference type="ARBA" id="ARBA00022553"/>
    </source>
</evidence>
<evidence type="ECO:0000256" key="3">
    <source>
        <dbReference type="ARBA" id="ARBA00004657"/>
    </source>
</evidence>
<dbReference type="AlphaFoldDB" id="A0A1E4STI4"/>
<dbReference type="Pfam" id="PF05502">
    <property type="entry name" value="Dynactin_p62"/>
    <property type="match status" value="2"/>
</dbReference>
<dbReference type="Proteomes" id="UP000094801">
    <property type="component" value="Unassembled WGS sequence"/>
</dbReference>
<evidence type="ECO:0000256" key="11">
    <source>
        <dbReference type="ARBA" id="ARBA00034776"/>
    </source>
</evidence>
<evidence type="ECO:0000256" key="1">
    <source>
        <dbReference type="ARBA" id="ARBA00004300"/>
    </source>
</evidence>
<evidence type="ECO:0000256" key="14">
    <source>
        <dbReference type="SAM" id="MobiDB-lite"/>
    </source>
</evidence>
<dbReference type="OrthoDB" id="3992908at2759"/>
<sequence>MLDHITETRIFCPCSEKNLDWQDYPETLFDPSVCHRVSSLHFCPTCKSVKCFKCLEFETICKFCPRCYATVPNGLSYCNKSCFNCPRCHHYLNISAKTHMSSVNDKKGRSFTFTCTNCLWNLETGIISKPQALTSIVRKLDRNPVHTQFSQLKEFYVRQYEALKLQEQGSKIKHDLLARFSAIELASLTQRQNPVGFSESELSEEEELNEMRSRKSHIGSQNANDKLPLSQELSEKRSLRCKACRSVVLMPDSDPLSTRLEIPGAAADQLPSLLVTGYRNQPEPFRLKHPTARLILTLSNPLSESMDIKISTFEQLDSLGKPLKKDTKMEQDLTSTIGVHITCSEIQLGCKLESSSKPENYVKLIPTVKLTSRTKISRIELMRRDPDNLRNITWSNDEHWFDSTDSSGSVLDRGVNWSSVGINLSVGEGIALGTKINIPLFVGVTTKTSSYGMWTFLNAGEVVK</sequence>
<protein>
    <recommendedName>
        <fullName evidence="12">Dynactin subunit 4</fullName>
    </recommendedName>
</protein>
<feature type="region of interest" description="Disordered" evidence="14">
    <location>
        <begin position="195"/>
        <end position="225"/>
    </location>
</feature>
<keyword evidence="6" id="KW-0597">Phosphoprotein</keyword>
<evidence type="ECO:0000256" key="10">
    <source>
        <dbReference type="ARBA" id="ARBA00023212"/>
    </source>
</evidence>
<evidence type="ECO:0000313" key="16">
    <source>
        <dbReference type="Proteomes" id="UP000094801"/>
    </source>
</evidence>
<gene>
    <name evidence="15" type="ORF">CANARDRAFT_109721</name>
</gene>
<dbReference type="InterPro" id="IPR008603">
    <property type="entry name" value="DCTN4"/>
</dbReference>
<evidence type="ECO:0000256" key="8">
    <source>
        <dbReference type="ARBA" id="ARBA00022990"/>
    </source>
</evidence>
<keyword evidence="9" id="KW-0175">Coiled coil</keyword>
<evidence type="ECO:0000256" key="13">
    <source>
        <dbReference type="ARBA" id="ARBA00093507"/>
    </source>
</evidence>
<evidence type="ECO:0000256" key="4">
    <source>
        <dbReference type="ARBA" id="ARBA00022490"/>
    </source>
</evidence>
<keyword evidence="8" id="KW-0007">Acetylation</keyword>